<feature type="transmembrane region" description="Helical" evidence="1">
    <location>
        <begin position="84"/>
        <end position="103"/>
    </location>
</feature>
<dbReference type="Proteomes" id="UP001432000">
    <property type="component" value="Chromosome"/>
</dbReference>
<sequence length="152" mass="16932">MYGASPLHLLTLAFAFALVGYVVYVAGIQTFWNKDVWWQSIAVWFAGAVIAHDLVLFPLYAIADRSLRFGLGRTHRMRVSPLNYVRIPALGTALTFAMFFPGIVQQGSHTYRAATGLTQEPYLGRWLLLSATLFGVSAVAYAIRLASFRRDT</sequence>
<name>A0ABZ2PRY9_9NOCA</name>
<keyword evidence="1" id="KW-0472">Membrane</keyword>
<protein>
    <recommendedName>
        <fullName evidence="4">Lipoprotein</fullName>
    </recommendedName>
</protein>
<feature type="transmembrane region" description="Helical" evidence="1">
    <location>
        <begin position="7"/>
        <end position="29"/>
    </location>
</feature>
<dbReference type="RefSeq" id="WP_338893606.1">
    <property type="nucleotide sequence ID" value="NZ_CP147846.1"/>
</dbReference>
<keyword evidence="3" id="KW-1185">Reference proteome</keyword>
<evidence type="ECO:0000256" key="1">
    <source>
        <dbReference type="SAM" id="Phobius"/>
    </source>
</evidence>
<feature type="transmembrane region" description="Helical" evidence="1">
    <location>
        <begin position="123"/>
        <end position="143"/>
    </location>
</feature>
<keyword evidence="1" id="KW-1133">Transmembrane helix</keyword>
<keyword evidence="1" id="KW-0812">Transmembrane</keyword>
<proteinExistence type="predicted"/>
<evidence type="ECO:0008006" key="4">
    <source>
        <dbReference type="Google" id="ProtNLM"/>
    </source>
</evidence>
<dbReference type="EMBL" id="CP147846">
    <property type="protein sequence ID" value="WXG71830.1"/>
    <property type="molecule type" value="Genomic_DNA"/>
</dbReference>
<organism evidence="2 3">
    <name type="scientific">Rhodococcus sovatensis</name>
    <dbReference type="NCBI Taxonomy" id="1805840"/>
    <lineage>
        <taxon>Bacteria</taxon>
        <taxon>Bacillati</taxon>
        <taxon>Actinomycetota</taxon>
        <taxon>Actinomycetes</taxon>
        <taxon>Mycobacteriales</taxon>
        <taxon>Nocardiaceae</taxon>
        <taxon>Rhodococcus</taxon>
    </lineage>
</organism>
<gene>
    <name evidence="2" type="ORF">WDS16_24570</name>
</gene>
<accession>A0ABZ2PRY9</accession>
<evidence type="ECO:0000313" key="3">
    <source>
        <dbReference type="Proteomes" id="UP001432000"/>
    </source>
</evidence>
<evidence type="ECO:0000313" key="2">
    <source>
        <dbReference type="EMBL" id="WXG71830.1"/>
    </source>
</evidence>
<reference evidence="2 3" key="1">
    <citation type="submission" date="2024-03" db="EMBL/GenBank/DDBJ databases">
        <title>Natural products discovery in diverse microorganisms through a two-stage MS feature dereplication strategy.</title>
        <authorList>
            <person name="Zhang R."/>
        </authorList>
    </citation>
    <scope>NUCLEOTIDE SEQUENCE [LARGE SCALE GENOMIC DNA]</scope>
    <source>
        <strain evidence="2 3">18930</strain>
    </source>
</reference>
<feature type="transmembrane region" description="Helical" evidence="1">
    <location>
        <begin position="41"/>
        <end position="63"/>
    </location>
</feature>